<evidence type="ECO:0000313" key="2">
    <source>
        <dbReference type="Proteomes" id="UP001333110"/>
    </source>
</evidence>
<organism evidence="1 2">
    <name type="scientific">Mycteria americana</name>
    <name type="common">Wood stork</name>
    <dbReference type="NCBI Taxonomy" id="33587"/>
    <lineage>
        <taxon>Eukaryota</taxon>
        <taxon>Metazoa</taxon>
        <taxon>Chordata</taxon>
        <taxon>Craniata</taxon>
        <taxon>Vertebrata</taxon>
        <taxon>Euteleostomi</taxon>
        <taxon>Archelosauria</taxon>
        <taxon>Archosauria</taxon>
        <taxon>Dinosauria</taxon>
        <taxon>Saurischia</taxon>
        <taxon>Theropoda</taxon>
        <taxon>Coelurosauria</taxon>
        <taxon>Aves</taxon>
        <taxon>Neognathae</taxon>
        <taxon>Neoaves</taxon>
        <taxon>Aequornithes</taxon>
        <taxon>Ciconiiformes</taxon>
        <taxon>Ciconiidae</taxon>
        <taxon>Mycteria</taxon>
    </lineage>
</organism>
<dbReference type="Proteomes" id="UP001333110">
    <property type="component" value="Unassembled WGS sequence"/>
</dbReference>
<dbReference type="AlphaFoldDB" id="A0AAN7RRG4"/>
<dbReference type="EMBL" id="JAUNZN010000011">
    <property type="protein sequence ID" value="KAK4814157.1"/>
    <property type="molecule type" value="Genomic_DNA"/>
</dbReference>
<sequence>MVPHFVGFEDQFSQISEYSPHAKPVPMLDNPFGEENFPNIQSKPPLVQLEAISSCPMAYYLGQETDPHLSTTSFQVAVESDKVSPQPPFLQAKQPQFPQPLLIRHPLLEETVLRQHKDKVVLNKAQEVQTDAKPTGQFKIAPISCDAGVNKICQKYKRRRFQTAPENQQLRFTQTKLGTAASHAICIGMVHGQQLCPCSAEKPLLTAPVPAHSLGQLLASWHCAGS</sequence>
<accession>A0AAN7RRG4</accession>
<evidence type="ECO:0000313" key="1">
    <source>
        <dbReference type="EMBL" id="KAK4814157.1"/>
    </source>
</evidence>
<comment type="caution">
    <text evidence="1">The sequence shown here is derived from an EMBL/GenBank/DDBJ whole genome shotgun (WGS) entry which is preliminary data.</text>
</comment>
<protein>
    <submittedName>
        <fullName evidence="1">Uncharacterized protein</fullName>
    </submittedName>
</protein>
<proteinExistence type="predicted"/>
<reference evidence="1 2" key="1">
    <citation type="journal article" date="2023" name="J. Hered.">
        <title>Chromosome-level genome of the wood stork (Mycteria americana) provides insight into avian chromosome evolution.</title>
        <authorList>
            <person name="Flamio R. Jr."/>
            <person name="Ramstad K.M."/>
        </authorList>
    </citation>
    <scope>NUCLEOTIDE SEQUENCE [LARGE SCALE GENOMIC DNA]</scope>
    <source>
        <strain evidence="1">JAX WOST 10</strain>
    </source>
</reference>
<keyword evidence="2" id="KW-1185">Reference proteome</keyword>
<gene>
    <name evidence="1" type="ORF">QYF61_009975</name>
</gene>
<name>A0AAN7RRG4_MYCAM</name>